<gene>
    <name evidence="1" type="ORF">LMG29542_07704</name>
</gene>
<dbReference type="Proteomes" id="UP000494363">
    <property type="component" value="Unassembled WGS sequence"/>
</dbReference>
<keyword evidence="2" id="KW-1185">Reference proteome</keyword>
<dbReference type="EMBL" id="CADIKH010000106">
    <property type="protein sequence ID" value="CAB3774299.1"/>
    <property type="molecule type" value="Genomic_DNA"/>
</dbReference>
<reference evidence="1 2" key="1">
    <citation type="submission" date="2020-04" db="EMBL/GenBank/DDBJ databases">
        <authorList>
            <person name="De Canck E."/>
        </authorList>
    </citation>
    <scope>NUCLEOTIDE SEQUENCE [LARGE SCALE GENOMIC DNA]</scope>
    <source>
        <strain evidence="1 2">LMG 29542</strain>
    </source>
</reference>
<proteinExistence type="predicted"/>
<sequence>MARLHRAVSGKRLIIVAGAFRERADAPVERIGIRAARQRAQKGETVVGTAEVFEGRGHVVDELQIAGRRARLMDQRGQIRFVVVEHGGDAQHVLPADRVVRQLCVVEPRLQRARWVAIPFGGLREAFDPQHRMRVALHLLRGDLFGARQIAGFDERVEDNIGDIGI</sequence>
<accession>A0A6J5F682</accession>
<evidence type="ECO:0000313" key="2">
    <source>
        <dbReference type="Proteomes" id="UP000494363"/>
    </source>
</evidence>
<protein>
    <submittedName>
        <fullName evidence="1">Uncharacterized protein</fullName>
    </submittedName>
</protein>
<dbReference type="AlphaFoldDB" id="A0A6J5F682"/>
<organism evidence="1 2">
    <name type="scientific">Paraburkholderia humisilvae</name>
    <dbReference type="NCBI Taxonomy" id="627669"/>
    <lineage>
        <taxon>Bacteria</taxon>
        <taxon>Pseudomonadati</taxon>
        <taxon>Pseudomonadota</taxon>
        <taxon>Betaproteobacteria</taxon>
        <taxon>Burkholderiales</taxon>
        <taxon>Burkholderiaceae</taxon>
        <taxon>Paraburkholderia</taxon>
    </lineage>
</organism>
<evidence type="ECO:0000313" key="1">
    <source>
        <dbReference type="EMBL" id="CAB3774299.1"/>
    </source>
</evidence>
<name>A0A6J5F682_9BURK</name>